<dbReference type="Gene3D" id="3.20.170.20">
    <property type="entry name" value="Protein of unknown function DUF952"/>
    <property type="match status" value="1"/>
</dbReference>
<reference evidence="1 2" key="1">
    <citation type="submission" date="2019-09" db="EMBL/GenBank/DDBJ databases">
        <title>Genome sequence of Roseospira marina, one of the more divergent members of the non-sulfur purple photosynthetic bacterial family, the Rhodospirillaceae.</title>
        <authorList>
            <person name="Meyer T."/>
            <person name="Kyndt J."/>
        </authorList>
    </citation>
    <scope>NUCLEOTIDE SEQUENCE [LARGE SCALE GENOMIC DNA]</scope>
    <source>
        <strain evidence="1 2">DSM 15113</strain>
    </source>
</reference>
<evidence type="ECO:0000313" key="2">
    <source>
        <dbReference type="Proteomes" id="UP000324065"/>
    </source>
</evidence>
<gene>
    <name evidence="1" type="ORF">F1188_07910</name>
</gene>
<dbReference type="Proteomes" id="UP000324065">
    <property type="component" value="Unassembled WGS sequence"/>
</dbReference>
<proteinExistence type="predicted"/>
<dbReference type="InterPro" id="IPR009297">
    <property type="entry name" value="DUF952"/>
</dbReference>
<dbReference type="Pfam" id="PF06108">
    <property type="entry name" value="DUF952"/>
    <property type="match status" value="1"/>
</dbReference>
<dbReference type="OrthoDB" id="9799937at2"/>
<name>A0A5M6ICU0_9PROT</name>
<dbReference type="AlphaFoldDB" id="A0A5M6ICU0"/>
<dbReference type="SUPFAM" id="SSF56399">
    <property type="entry name" value="ADP-ribosylation"/>
    <property type="match status" value="1"/>
</dbReference>
<dbReference type="PANTHER" id="PTHR34129:SF1">
    <property type="entry name" value="DUF952 DOMAIN-CONTAINING PROTEIN"/>
    <property type="match status" value="1"/>
</dbReference>
<dbReference type="PANTHER" id="PTHR34129">
    <property type="entry name" value="BLR1139 PROTEIN"/>
    <property type="match status" value="1"/>
</dbReference>
<organism evidence="1 2">
    <name type="scientific">Roseospira marina</name>
    <dbReference type="NCBI Taxonomy" id="140057"/>
    <lineage>
        <taxon>Bacteria</taxon>
        <taxon>Pseudomonadati</taxon>
        <taxon>Pseudomonadota</taxon>
        <taxon>Alphaproteobacteria</taxon>
        <taxon>Rhodospirillales</taxon>
        <taxon>Rhodospirillaceae</taxon>
        <taxon>Roseospira</taxon>
    </lineage>
</organism>
<dbReference type="EMBL" id="VWPJ01000006">
    <property type="protein sequence ID" value="KAA5606094.1"/>
    <property type="molecule type" value="Genomic_DNA"/>
</dbReference>
<comment type="caution">
    <text evidence="1">The sequence shown here is derived from an EMBL/GenBank/DDBJ whole genome shotgun (WGS) entry which is preliminary data.</text>
</comment>
<keyword evidence="2" id="KW-1185">Reference proteome</keyword>
<accession>A0A5M6ICU0</accession>
<evidence type="ECO:0000313" key="1">
    <source>
        <dbReference type="EMBL" id="KAA5606094.1"/>
    </source>
</evidence>
<protein>
    <submittedName>
        <fullName evidence="1">DUF952 domain-containing protein</fullName>
    </submittedName>
</protein>
<sequence>MTTPDRPERANTDRPRLVYRLCHADDWQAAVRAGTFTGTDVDTRDGFVHLSAADQVEETARRHYADVRPLILVAVDTARVVGDLRWERSRDGAAFPHLYGSIPLEAVLSALPLAEDRDHHLIFPLLTNTPGDV</sequence>